<dbReference type="CDD" id="cd06606">
    <property type="entry name" value="STKc_MAPKKK"/>
    <property type="match status" value="1"/>
</dbReference>
<dbReference type="GO" id="GO:0004674">
    <property type="term" value="F:protein serine/threonine kinase activity"/>
    <property type="evidence" value="ECO:0007669"/>
    <property type="project" value="UniProtKB-KW"/>
</dbReference>
<dbReference type="SUPFAM" id="SSF56112">
    <property type="entry name" value="Protein kinase-like (PK-like)"/>
    <property type="match status" value="1"/>
</dbReference>
<gene>
    <name evidence="8" type="ORF">SAY87_026858</name>
</gene>
<evidence type="ECO:0000256" key="4">
    <source>
        <dbReference type="ARBA" id="ARBA00022840"/>
    </source>
</evidence>
<keyword evidence="1" id="KW-0808">Transferase</keyword>
<evidence type="ECO:0000256" key="2">
    <source>
        <dbReference type="ARBA" id="ARBA00022741"/>
    </source>
</evidence>
<dbReference type="AlphaFoldDB" id="A0AAN7JLD5"/>
<dbReference type="InterPro" id="IPR017441">
    <property type="entry name" value="Protein_kinase_ATP_BS"/>
</dbReference>
<dbReference type="GO" id="GO:0007165">
    <property type="term" value="P:signal transduction"/>
    <property type="evidence" value="ECO:0007669"/>
    <property type="project" value="TreeGrafter"/>
</dbReference>
<dbReference type="InterPro" id="IPR052751">
    <property type="entry name" value="Plant_MAPKKK"/>
</dbReference>
<feature type="domain" description="Protein kinase" evidence="7">
    <location>
        <begin position="3"/>
        <end position="283"/>
    </location>
</feature>
<dbReference type="SMART" id="SM00220">
    <property type="entry name" value="S_TKc"/>
    <property type="match status" value="1"/>
</dbReference>
<keyword evidence="2 5" id="KW-0547">Nucleotide-binding</keyword>
<evidence type="ECO:0000256" key="6">
    <source>
        <dbReference type="RuleBase" id="RU000304"/>
    </source>
</evidence>
<evidence type="ECO:0000256" key="5">
    <source>
        <dbReference type="PROSITE-ProRule" id="PRU10141"/>
    </source>
</evidence>
<protein>
    <recommendedName>
        <fullName evidence="7">Protein kinase domain-containing protein</fullName>
    </recommendedName>
</protein>
<dbReference type="PANTHER" id="PTHR48011:SF18">
    <property type="entry name" value="MITOGEN-ACTIVATED PROTEIN KINASE KINASE KINASE 19-RELATED"/>
    <property type="match status" value="1"/>
</dbReference>
<dbReference type="InterPro" id="IPR000719">
    <property type="entry name" value="Prot_kinase_dom"/>
</dbReference>
<evidence type="ECO:0000259" key="7">
    <source>
        <dbReference type="PROSITE" id="PS50011"/>
    </source>
</evidence>
<dbReference type="Proteomes" id="UP001345219">
    <property type="component" value="Chromosome 21"/>
</dbReference>
<dbReference type="InterPro" id="IPR008271">
    <property type="entry name" value="Ser/Thr_kinase_AS"/>
</dbReference>
<comment type="similarity">
    <text evidence="6">Belongs to the protein kinase superfamily.</text>
</comment>
<evidence type="ECO:0000256" key="1">
    <source>
        <dbReference type="ARBA" id="ARBA00022679"/>
    </source>
</evidence>
<evidence type="ECO:0000256" key="3">
    <source>
        <dbReference type="ARBA" id="ARBA00022777"/>
    </source>
</evidence>
<name>A0AAN7JLD5_9MYRT</name>
<dbReference type="PROSITE" id="PS00108">
    <property type="entry name" value="PROTEIN_KINASE_ST"/>
    <property type="match status" value="1"/>
</dbReference>
<evidence type="ECO:0000313" key="9">
    <source>
        <dbReference type="Proteomes" id="UP001345219"/>
    </source>
</evidence>
<keyword evidence="6" id="KW-0723">Serine/threonine-protein kinase</keyword>
<dbReference type="PROSITE" id="PS00107">
    <property type="entry name" value="PROTEIN_KINASE_ATP"/>
    <property type="match status" value="1"/>
</dbReference>
<dbReference type="InterPro" id="IPR011009">
    <property type="entry name" value="Kinase-like_dom_sf"/>
</dbReference>
<sequence>MDWIRGDEIGHGGFASISLAIPNRKLSPGLPQIMAVKSCDLSDSATLMNEHEVLLQLGDCPQLIRFFGAGRTVERGGSELYNLLLEYAPGGSLVDEMRRCGGRLPEPDVRRYTRSVLEALKHIHGRGFVHGDIKVQNILVFPPADGGCGLAEVKVADFGLSKRKTDLVATAAAEDDGGRGGFEWRGTPLYMSPEAVNENECEAPSDVWALGCAVVEMATGRPAWSHTASSNIYQLMIRIGVSHQTPIIPQDLSDEGKDFLHKCFVKDPKMRWTVEMLLSHPFIAVSEVTCVDALPSPPSQSQSPNSHFDFMVWDSFGPSSSTVASEREFRTEKTDSGLSLTERILCLATAGNMIPSWEEWESESCGWSFVR</sequence>
<keyword evidence="3" id="KW-0418">Kinase</keyword>
<organism evidence="8 9">
    <name type="scientific">Trapa incisa</name>
    <dbReference type="NCBI Taxonomy" id="236973"/>
    <lineage>
        <taxon>Eukaryota</taxon>
        <taxon>Viridiplantae</taxon>
        <taxon>Streptophyta</taxon>
        <taxon>Embryophyta</taxon>
        <taxon>Tracheophyta</taxon>
        <taxon>Spermatophyta</taxon>
        <taxon>Magnoliopsida</taxon>
        <taxon>eudicotyledons</taxon>
        <taxon>Gunneridae</taxon>
        <taxon>Pentapetalae</taxon>
        <taxon>rosids</taxon>
        <taxon>malvids</taxon>
        <taxon>Myrtales</taxon>
        <taxon>Lythraceae</taxon>
        <taxon>Trapa</taxon>
    </lineage>
</organism>
<dbReference type="Gene3D" id="1.10.510.10">
    <property type="entry name" value="Transferase(Phosphotransferase) domain 1"/>
    <property type="match status" value="1"/>
</dbReference>
<evidence type="ECO:0000313" key="8">
    <source>
        <dbReference type="EMBL" id="KAK4749409.1"/>
    </source>
</evidence>
<dbReference type="PANTHER" id="PTHR48011">
    <property type="entry name" value="CCR4-NOT TRANSCRIPTIONAL COMPLEX SUBUNIT CAF120-RELATED"/>
    <property type="match status" value="1"/>
</dbReference>
<proteinExistence type="inferred from homology"/>
<dbReference type="GO" id="GO:0005524">
    <property type="term" value="F:ATP binding"/>
    <property type="evidence" value="ECO:0007669"/>
    <property type="project" value="UniProtKB-UniRule"/>
</dbReference>
<dbReference type="Pfam" id="PF00069">
    <property type="entry name" value="Pkinase"/>
    <property type="match status" value="1"/>
</dbReference>
<dbReference type="PROSITE" id="PS50011">
    <property type="entry name" value="PROTEIN_KINASE_DOM"/>
    <property type="match status" value="1"/>
</dbReference>
<dbReference type="EMBL" id="JAXIOK010000018">
    <property type="protein sequence ID" value="KAK4749409.1"/>
    <property type="molecule type" value="Genomic_DNA"/>
</dbReference>
<feature type="binding site" evidence="5">
    <location>
        <position position="37"/>
    </location>
    <ligand>
        <name>ATP</name>
        <dbReference type="ChEBI" id="CHEBI:30616"/>
    </ligand>
</feature>
<comment type="caution">
    <text evidence="8">The sequence shown here is derived from an EMBL/GenBank/DDBJ whole genome shotgun (WGS) entry which is preliminary data.</text>
</comment>
<reference evidence="8 9" key="1">
    <citation type="journal article" date="2023" name="Hortic Res">
        <title>Pangenome of water caltrop reveals structural variations and asymmetric subgenome divergence after allopolyploidization.</title>
        <authorList>
            <person name="Zhang X."/>
            <person name="Chen Y."/>
            <person name="Wang L."/>
            <person name="Yuan Y."/>
            <person name="Fang M."/>
            <person name="Shi L."/>
            <person name="Lu R."/>
            <person name="Comes H.P."/>
            <person name="Ma Y."/>
            <person name="Chen Y."/>
            <person name="Huang G."/>
            <person name="Zhou Y."/>
            <person name="Zheng Z."/>
            <person name="Qiu Y."/>
        </authorList>
    </citation>
    <scope>NUCLEOTIDE SEQUENCE [LARGE SCALE GENOMIC DNA]</scope>
    <source>
        <tissue evidence="8">Roots</tissue>
    </source>
</reference>
<accession>A0AAN7JLD5</accession>
<keyword evidence="4 5" id="KW-0067">ATP-binding</keyword>
<keyword evidence="9" id="KW-1185">Reference proteome</keyword>